<dbReference type="PANTHER" id="PTHR11440">
    <property type="entry name" value="LECITHIN-CHOLESTEROL ACYLTRANSFERASE-RELATED"/>
    <property type="match status" value="1"/>
</dbReference>
<organism evidence="2 3">
    <name type="scientific">Choiromyces venosus 120613-1</name>
    <dbReference type="NCBI Taxonomy" id="1336337"/>
    <lineage>
        <taxon>Eukaryota</taxon>
        <taxon>Fungi</taxon>
        <taxon>Dikarya</taxon>
        <taxon>Ascomycota</taxon>
        <taxon>Pezizomycotina</taxon>
        <taxon>Pezizomycetes</taxon>
        <taxon>Pezizales</taxon>
        <taxon>Tuberaceae</taxon>
        <taxon>Choiromyces</taxon>
    </lineage>
</organism>
<feature type="compositionally biased region" description="Pro residues" evidence="1">
    <location>
        <begin position="194"/>
        <end position="209"/>
    </location>
</feature>
<feature type="compositionally biased region" description="Low complexity" evidence="1">
    <location>
        <begin position="623"/>
        <end position="636"/>
    </location>
</feature>
<accession>A0A3N4IT84</accession>
<evidence type="ECO:0000313" key="3">
    <source>
        <dbReference type="Proteomes" id="UP000276215"/>
    </source>
</evidence>
<dbReference type="Proteomes" id="UP000276215">
    <property type="component" value="Unassembled WGS sequence"/>
</dbReference>
<protein>
    <recommendedName>
        <fullName evidence="4">Alpha/beta-hydrolase</fullName>
    </recommendedName>
</protein>
<feature type="region of interest" description="Disordered" evidence="1">
    <location>
        <begin position="592"/>
        <end position="645"/>
    </location>
</feature>
<feature type="region of interest" description="Disordered" evidence="1">
    <location>
        <begin position="179"/>
        <end position="272"/>
    </location>
</feature>
<dbReference type="Gene3D" id="3.40.50.1820">
    <property type="entry name" value="alpha/beta hydrolase"/>
    <property type="match status" value="1"/>
</dbReference>
<feature type="region of interest" description="Disordered" evidence="1">
    <location>
        <begin position="1"/>
        <end position="21"/>
    </location>
</feature>
<gene>
    <name evidence="2" type="ORF">L873DRAFT_1823711</name>
</gene>
<proteinExistence type="predicted"/>
<evidence type="ECO:0000256" key="1">
    <source>
        <dbReference type="SAM" id="MobiDB-lite"/>
    </source>
</evidence>
<name>A0A3N4IT84_9PEZI</name>
<sequence>MFFGRRKKTPQPTWNGEGRPLAVSTGRIRNYSLPLASLVPHPGYSPRSDASQSLNLNEAEKVGEEEDEEDRGEGEYGTIVREDQPEDVQEIDAGYILSPVMSRAQSSAVYSSATWISSAGEERIEDVVPRPTPRLGRNGSVRSTVGVISPPAARPFVRYAAFANIPSTTPTALQLNLQNATRRRPVSGPASTRAPPPRSVTSYPSPPILPLQNINNNNLRHNSTPEPVLMRNGVTSIYVERPPTPPESDGDSFSNPRPAPQRPYSENDLRGTTLHIPGFGAVSDRKNGPCRTLSTTSSLGDDSRFNHITKNSNTWIRAIVDGLPVFTPPAAASEALDSVQGDVVVLGGYRGSVLRDLTMNNRRVWIPLKVGLNLRKVDLEVGLDPEDDEAMKERIIADGMLTNIGPVDVSKRLLKRLKSGAEENNRRVHDWGYDWRLSPKLLSQRLIEFLETLPCNAGAQPGVKRKKGQGALIIAHSLGGLITRHAINQRPELFSGVIFAGSPGTCVSILGAFRNGDEVMFNSKVFSAQATFSFRTSFVFLPEDGQCFIDRNTGKHVPLDFFNVDTWIRHCLSPCVSPCQLVTLPQSVPFPQSLPSPPPSSRASLDLFGALGEPPRRPPPKRTNSTLSNSSTASKNTLKERTDSKIPAPIEMQKCTLPLSKTISYLRSVLAETLQFKRGLDYDPVKDSMGLYPPMTVLYCKTMATVRGVWVDGKEGIREGSFEDLAFGAGDGVTLATQAQLPSGYKCTKRVAVDRGHVSLLTDLEGVGRCLEAIIQTRGW</sequence>
<evidence type="ECO:0008006" key="4">
    <source>
        <dbReference type="Google" id="ProtNLM"/>
    </source>
</evidence>
<dbReference type="OrthoDB" id="10250441at2759"/>
<reference evidence="2 3" key="1">
    <citation type="journal article" date="2018" name="Nat. Ecol. Evol.">
        <title>Pezizomycetes genomes reveal the molecular basis of ectomycorrhizal truffle lifestyle.</title>
        <authorList>
            <person name="Murat C."/>
            <person name="Payen T."/>
            <person name="Noel B."/>
            <person name="Kuo A."/>
            <person name="Morin E."/>
            <person name="Chen J."/>
            <person name="Kohler A."/>
            <person name="Krizsan K."/>
            <person name="Balestrini R."/>
            <person name="Da Silva C."/>
            <person name="Montanini B."/>
            <person name="Hainaut M."/>
            <person name="Levati E."/>
            <person name="Barry K.W."/>
            <person name="Belfiori B."/>
            <person name="Cichocki N."/>
            <person name="Clum A."/>
            <person name="Dockter R.B."/>
            <person name="Fauchery L."/>
            <person name="Guy J."/>
            <person name="Iotti M."/>
            <person name="Le Tacon F."/>
            <person name="Lindquist E.A."/>
            <person name="Lipzen A."/>
            <person name="Malagnac F."/>
            <person name="Mello A."/>
            <person name="Molinier V."/>
            <person name="Miyauchi S."/>
            <person name="Poulain J."/>
            <person name="Riccioni C."/>
            <person name="Rubini A."/>
            <person name="Sitrit Y."/>
            <person name="Splivallo R."/>
            <person name="Traeger S."/>
            <person name="Wang M."/>
            <person name="Zifcakova L."/>
            <person name="Wipf D."/>
            <person name="Zambonelli A."/>
            <person name="Paolocci F."/>
            <person name="Nowrousian M."/>
            <person name="Ottonello S."/>
            <person name="Baldrian P."/>
            <person name="Spatafora J.W."/>
            <person name="Henrissat B."/>
            <person name="Nagy L.G."/>
            <person name="Aury J.M."/>
            <person name="Wincker P."/>
            <person name="Grigoriev I.V."/>
            <person name="Bonfante P."/>
            <person name="Martin F.M."/>
        </authorList>
    </citation>
    <scope>NUCLEOTIDE SEQUENCE [LARGE SCALE GENOMIC DNA]</scope>
    <source>
        <strain evidence="2 3">120613-1</strain>
    </source>
</reference>
<dbReference type="EMBL" id="ML120632">
    <property type="protein sequence ID" value="RPA88955.1"/>
    <property type="molecule type" value="Genomic_DNA"/>
</dbReference>
<dbReference type="SUPFAM" id="SSF53474">
    <property type="entry name" value="alpha/beta-Hydrolases"/>
    <property type="match status" value="1"/>
</dbReference>
<feature type="compositionally biased region" description="Acidic residues" evidence="1">
    <location>
        <begin position="63"/>
        <end position="72"/>
    </location>
</feature>
<keyword evidence="3" id="KW-1185">Reference proteome</keyword>
<evidence type="ECO:0000313" key="2">
    <source>
        <dbReference type="EMBL" id="RPA88955.1"/>
    </source>
</evidence>
<feature type="region of interest" description="Disordered" evidence="1">
    <location>
        <begin position="38"/>
        <end position="85"/>
    </location>
</feature>
<dbReference type="AlphaFoldDB" id="A0A3N4IT84"/>
<feature type="compositionally biased region" description="Low complexity" evidence="1">
    <location>
        <begin position="210"/>
        <end position="219"/>
    </location>
</feature>
<dbReference type="InterPro" id="IPR029058">
    <property type="entry name" value="AB_hydrolase_fold"/>
</dbReference>